<dbReference type="EMBL" id="CACSIK010000001">
    <property type="protein sequence ID" value="CAA0090352.1"/>
    <property type="molecule type" value="Genomic_DNA"/>
</dbReference>
<accession>A0A5S9P380</accession>
<organism evidence="2 4">
    <name type="scientific">Zhongshania aliphaticivorans</name>
    <dbReference type="NCBI Taxonomy" id="1470434"/>
    <lineage>
        <taxon>Bacteria</taxon>
        <taxon>Pseudomonadati</taxon>
        <taxon>Pseudomonadota</taxon>
        <taxon>Gammaproteobacteria</taxon>
        <taxon>Cellvibrionales</taxon>
        <taxon>Spongiibacteraceae</taxon>
        <taxon>Zhongshania</taxon>
    </lineage>
</organism>
<dbReference type="Proteomes" id="UP000435877">
    <property type="component" value="Unassembled WGS sequence"/>
</dbReference>
<evidence type="ECO:0000313" key="3">
    <source>
        <dbReference type="Proteomes" id="UP000435877"/>
    </source>
</evidence>
<evidence type="ECO:0000313" key="4">
    <source>
        <dbReference type="Proteomes" id="UP000439591"/>
    </source>
</evidence>
<dbReference type="EMBL" id="CACSIM010000002">
    <property type="protein sequence ID" value="CAA0097785.1"/>
    <property type="molecule type" value="Genomic_DNA"/>
</dbReference>
<sequence length="39" mass="4283">MGEGVLYYPQGAEQHNGADNGYVEDMGQHISLLNLAARY</sequence>
<evidence type="ECO:0000313" key="1">
    <source>
        <dbReference type="EMBL" id="CAA0090352.1"/>
    </source>
</evidence>
<evidence type="ECO:0000313" key="2">
    <source>
        <dbReference type="EMBL" id="CAA0097785.1"/>
    </source>
</evidence>
<protein>
    <submittedName>
        <fullName evidence="2">Uncharacterized protein</fullName>
    </submittedName>
</protein>
<keyword evidence="3" id="KW-1185">Reference proteome</keyword>
<name>A0A5S9P380_9GAMM</name>
<gene>
    <name evidence="1" type="ORF">IHBHHGIJ_01999</name>
    <name evidence="2" type="ORF">KFEGEMFD_01601</name>
</gene>
<dbReference type="Proteomes" id="UP000439591">
    <property type="component" value="Unassembled WGS sequence"/>
</dbReference>
<reference evidence="3 4" key="1">
    <citation type="submission" date="2019-11" db="EMBL/GenBank/DDBJ databases">
        <authorList>
            <person name="Holert J."/>
        </authorList>
    </citation>
    <scope>NUCLEOTIDE SEQUENCE [LARGE SCALE GENOMIC DNA]</scope>
    <source>
        <strain evidence="2">BC3_2A</strain>
        <strain evidence="1">SB11_1A</strain>
    </source>
</reference>
<proteinExistence type="predicted"/>
<dbReference type="AlphaFoldDB" id="A0A5S9P380"/>